<dbReference type="InterPro" id="IPR036879">
    <property type="entry name" value="TF_MADSbox_sf"/>
</dbReference>
<keyword evidence="4" id="KW-0804">Transcription</keyword>
<dbReference type="SUPFAM" id="SSF55455">
    <property type="entry name" value="SRF-like"/>
    <property type="match status" value="1"/>
</dbReference>
<dbReference type="InterPro" id="IPR050142">
    <property type="entry name" value="MADS-box/MEF2_TF"/>
</dbReference>
<dbReference type="InterPro" id="IPR033897">
    <property type="entry name" value="SRF-like_MADS-box"/>
</dbReference>
<dbReference type="PROSITE" id="PS50066">
    <property type="entry name" value="MADS_BOX_2"/>
    <property type="match status" value="1"/>
</dbReference>
<proteinExistence type="evidence at transcript level"/>
<name>A0A8F2Z0H9_CUNLA</name>
<dbReference type="GO" id="GO:0046983">
    <property type="term" value="F:protein dimerization activity"/>
    <property type="evidence" value="ECO:0007669"/>
    <property type="project" value="InterPro"/>
</dbReference>
<keyword evidence="3" id="KW-0238">DNA-binding</keyword>
<evidence type="ECO:0000313" key="7">
    <source>
        <dbReference type="EMBL" id="QWX93790.1"/>
    </source>
</evidence>
<organism evidence="7">
    <name type="scientific">Cunninghamia lanceolata</name>
    <name type="common">China fir</name>
    <name type="synonym">Pinus lanceolata</name>
    <dbReference type="NCBI Taxonomy" id="28977"/>
    <lineage>
        <taxon>Eukaryota</taxon>
        <taxon>Viridiplantae</taxon>
        <taxon>Streptophyta</taxon>
        <taxon>Embryophyta</taxon>
        <taxon>Tracheophyta</taxon>
        <taxon>Spermatophyta</taxon>
        <taxon>Pinopsida</taxon>
        <taxon>Pinidae</taxon>
        <taxon>Conifers II</taxon>
        <taxon>Cupressales</taxon>
        <taxon>Cupressaceae</taxon>
        <taxon>Cunninghamia</taxon>
    </lineage>
</organism>
<accession>A0A8F2Z0H9</accession>
<evidence type="ECO:0000256" key="3">
    <source>
        <dbReference type="ARBA" id="ARBA00023125"/>
    </source>
</evidence>
<dbReference type="GO" id="GO:0000981">
    <property type="term" value="F:DNA-binding transcription factor activity, RNA polymerase II-specific"/>
    <property type="evidence" value="ECO:0007669"/>
    <property type="project" value="InterPro"/>
</dbReference>
<sequence length="419" mass="48051">MGRAKIPIKWIPRDTSRNLTFLKRKRGLRKKVEELSILCGVEACMVCFGPQTDQQTSQDQHPDVWPNMSKALEVIERYKRLSKEEQDKKKLDNSSFLEQRIKKLRFELNMKRKENKDLEMDIMYPSWDSGLNDLSVEKLRDLLEYINVKLDAVQDRINFLTRQEHETSYAVAAGNDIVPYMEMDHIDWKSFREPYHPSTPHIMLRNVVLSMPYQSQESLSLTAGHVQPYLSLEDQPYKNNFGTTAIDYHAKGNPIIFTSVKDSQHTANSLTFGNNYNTNKDKVEIASIDINQQDRILVENAHLVTRKNFPLISDHHVHSNACLLANYSGHWTTSCTIYCPCPEHYHMGSYGSQTSTIQELQASGEPHQHQRVLHNMMDGQNIHHKQLGGEGTDLAHSSPGVASSKIDEDFNIQSLPGFV</sequence>
<dbReference type="Gene3D" id="3.40.1810.10">
    <property type="entry name" value="Transcription factor, MADS-box"/>
    <property type="match status" value="1"/>
</dbReference>
<dbReference type="EMBL" id="MT103518">
    <property type="protein sequence ID" value="QWX93790.1"/>
    <property type="molecule type" value="mRNA"/>
</dbReference>
<dbReference type="CDD" id="cd00266">
    <property type="entry name" value="MADS_SRF_like"/>
    <property type="match status" value="1"/>
</dbReference>
<protein>
    <submittedName>
        <fullName evidence="7">MADS-box protein 51</fullName>
    </submittedName>
</protein>
<feature type="domain" description="MADS-box" evidence="6">
    <location>
        <begin position="1"/>
        <end position="49"/>
    </location>
</feature>
<dbReference type="AlphaFoldDB" id="A0A8F2Z0H9"/>
<evidence type="ECO:0000256" key="1">
    <source>
        <dbReference type="ARBA" id="ARBA00004123"/>
    </source>
</evidence>
<evidence type="ECO:0000256" key="4">
    <source>
        <dbReference type="ARBA" id="ARBA00023163"/>
    </source>
</evidence>
<evidence type="ECO:0000256" key="2">
    <source>
        <dbReference type="ARBA" id="ARBA00023015"/>
    </source>
</evidence>
<keyword evidence="2" id="KW-0805">Transcription regulation</keyword>
<evidence type="ECO:0000259" key="6">
    <source>
        <dbReference type="PROSITE" id="PS50066"/>
    </source>
</evidence>
<evidence type="ECO:0000256" key="5">
    <source>
        <dbReference type="ARBA" id="ARBA00023242"/>
    </source>
</evidence>
<dbReference type="SMART" id="SM00432">
    <property type="entry name" value="MADS"/>
    <property type="match status" value="1"/>
</dbReference>
<gene>
    <name evidence="7" type="primary">MADS51</name>
</gene>
<dbReference type="Pfam" id="PF00319">
    <property type="entry name" value="SRF-TF"/>
    <property type="match status" value="1"/>
</dbReference>
<dbReference type="PANTHER" id="PTHR48019">
    <property type="entry name" value="SERUM RESPONSE FACTOR HOMOLOG"/>
    <property type="match status" value="1"/>
</dbReference>
<dbReference type="GO" id="GO:0000987">
    <property type="term" value="F:cis-regulatory region sequence-specific DNA binding"/>
    <property type="evidence" value="ECO:0007669"/>
    <property type="project" value="InterPro"/>
</dbReference>
<dbReference type="GO" id="GO:0045944">
    <property type="term" value="P:positive regulation of transcription by RNA polymerase II"/>
    <property type="evidence" value="ECO:0007669"/>
    <property type="project" value="InterPro"/>
</dbReference>
<dbReference type="PRINTS" id="PR00404">
    <property type="entry name" value="MADSDOMAIN"/>
</dbReference>
<dbReference type="GO" id="GO:0005634">
    <property type="term" value="C:nucleus"/>
    <property type="evidence" value="ECO:0007669"/>
    <property type="project" value="UniProtKB-SubCell"/>
</dbReference>
<reference evidence="7" key="1">
    <citation type="submission" date="2020-02" db="EMBL/GenBank/DDBJ databases">
        <title>Genome-wide identification and analysis of the MADS-box gene family in Cunninghamia lanceolate (Lamb.) Hook.</title>
        <authorList>
            <person name="Xie Y."/>
        </authorList>
    </citation>
    <scope>NUCLEOTIDE SEQUENCE</scope>
</reference>
<comment type="subcellular location">
    <subcellularLocation>
        <location evidence="1">Nucleus</location>
    </subcellularLocation>
</comment>
<dbReference type="InterPro" id="IPR002100">
    <property type="entry name" value="TF_MADSbox"/>
</dbReference>
<keyword evidence="5" id="KW-0539">Nucleus</keyword>